<evidence type="ECO:0000256" key="2">
    <source>
        <dbReference type="ARBA" id="ARBA00006840"/>
    </source>
</evidence>
<dbReference type="CDD" id="cd03127">
    <property type="entry name" value="tetraspanin_LEL"/>
    <property type="match status" value="1"/>
</dbReference>
<feature type="transmembrane region" description="Helical" evidence="6">
    <location>
        <begin position="12"/>
        <end position="33"/>
    </location>
</feature>
<feature type="transmembrane region" description="Helical" evidence="6">
    <location>
        <begin position="197"/>
        <end position="220"/>
    </location>
</feature>
<dbReference type="PIRSF" id="PIRSF002419">
    <property type="entry name" value="Tetraspanin"/>
    <property type="match status" value="1"/>
</dbReference>
<keyword evidence="3 6" id="KW-0812">Transmembrane</keyword>
<evidence type="ECO:0000256" key="1">
    <source>
        <dbReference type="ARBA" id="ARBA00004141"/>
    </source>
</evidence>
<proteinExistence type="inferred from homology"/>
<dbReference type="Pfam" id="PF00335">
    <property type="entry name" value="Tetraspanin"/>
    <property type="match status" value="1"/>
</dbReference>
<dbReference type="Gene3D" id="1.10.1450.10">
    <property type="entry name" value="Tetraspanin"/>
    <property type="match status" value="1"/>
</dbReference>
<name>A0ABN7SR94_OIKDI</name>
<keyword evidence="5 6" id="KW-0472">Membrane</keyword>
<comment type="similarity">
    <text evidence="2 6">Belongs to the tetraspanin (TM4SF) family.</text>
</comment>
<dbReference type="InterPro" id="IPR018499">
    <property type="entry name" value="Tetraspanin/Peripherin"/>
</dbReference>
<dbReference type="Proteomes" id="UP001158576">
    <property type="component" value="Chromosome 1"/>
</dbReference>
<dbReference type="PRINTS" id="PR00259">
    <property type="entry name" value="TMFOUR"/>
</dbReference>
<evidence type="ECO:0000313" key="8">
    <source>
        <dbReference type="Proteomes" id="UP001158576"/>
    </source>
</evidence>
<sequence>MQCKCWRFIFIALNFLVFLAGLLVSVASIWLLVSPDGLSDFVDTLSNETSEGVQEGLDDIITRMKGATYIFLALGILLAAISFLGFIGSIKRNRCMLNCFSIIMFLICAVEIVVMVVMTVFFPKFEELMIERFNNYTPETEEGLVVDQMQQLFQCCGWNNDSDFGANGPPLSCLNPALDPPVNFENGCKEYILDGTAIIWGVVVALVIIEVISITSACVFKNQNKQLA</sequence>
<evidence type="ECO:0000256" key="4">
    <source>
        <dbReference type="ARBA" id="ARBA00022989"/>
    </source>
</evidence>
<dbReference type="EMBL" id="OU015566">
    <property type="protein sequence ID" value="CAG5105834.1"/>
    <property type="molecule type" value="Genomic_DNA"/>
</dbReference>
<evidence type="ECO:0000256" key="6">
    <source>
        <dbReference type="RuleBase" id="RU361218"/>
    </source>
</evidence>
<accession>A0ABN7SR94</accession>
<keyword evidence="4 6" id="KW-1133">Transmembrane helix</keyword>
<feature type="transmembrane region" description="Helical" evidence="6">
    <location>
        <begin position="67"/>
        <end position="87"/>
    </location>
</feature>
<comment type="subcellular location">
    <subcellularLocation>
        <location evidence="1 6">Membrane</location>
        <topology evidence="1 6">Multi-pass membrane protein</topology>
    </subcellularLocation>
</comment>
<dbReference type="InterPro" id="IPR008952">
    <property type="entry name" value="Tetraspanin_EC2_sf"/>
</dbReference>
<evidence type="ECO:0000256" key="5">
    <source>
        <dbReference type="ARBA" id="ARBA00023136"/>
    </source>
</evidence>
<feature type="transmembrane region" description="Helical" evidence="6">
    <location>
        <begin position="99"/>
        <end position="122"/>
    </location>
</feature>
<dbReference type="PANTHER" id="PTHR19282:SF544">
    <property type="entry name" value="TETRASPANIN"/>
    <property type="match status" value="1"/>
</dbReference>
<dbReference type="SUPFAM" id="SSF48652">
    <property type="entry name" value="Tetraspanin"/>
    <property type="match status" value="1"/>
</dbReference>
<organism evidence="7 8">
    <name type="scientific">Oikopleura dioica</name>
    <name type="common">Tunicate</name>
    <dbReference type="NCBI Taxonomy" id="34765"/>
    <lineage>
        <taxon>Eukaryota</taxon>
        <taxon>Metazoa</taxon>
        <taxon>Chordata</taxon>
        <taxon>Tunicata</taxon>
        <taxon>Appendicularia</taxon>
        <taxon>Copelata</taxon>
        <taxon>Oikopleuridae</taxon>
        <taxon>Oikopleura</taxon>
    </lineage>
</organism>
<evidence type="ECO:0000256" key="3">
    <source>
        <dbReference type="ARBA" id="ARBA00022692"/>
    </source>
</evidence>
<gene>
    <name evidence="7" type="ORF">OKIOD_LOCUS11260</name>
</gene>
<dbReference type="InterPro" id="IPR000301">
    <property type="entry name" value="Tetraspanin_animals"/>
</dbReference>
<reference evidence="7 8" key="1">
    <citation type="submission" date="2021-04" db="EMBL/GenBank/DDBJ databases">
        <authorList>
            <person name="Bliznina A."/>
        </authorList>
    </citation>
    <scope>NUCLEOTIDE SEQUENCE [LARGE SCALE GENOMIC DNA]</scope>
</reference>
<keyword evidence="8" id="KW-1185">Reference proteome</keyword>
<dbReference type="PANTHER" id="PTHR19282">
    <property type="entry name" value="TETRASPANIN"/>
    <property type="match status" value="1"/>
</dbReference>
<evidence type="ECO:0000313" key="7">
    <source>
        <dbReference type="EMBL" id="CAG5105834.1"/>
    </source>
</evidence>
<protein>
    <recommendedName>
        <fullName evidence="6">Tetraspanin</fullName>
    </recommendedName>
</protein>